<dbReference type="RefSeq" id="WP_399614576.1">
    <property type="nucleotide sequence ID" value="NZ_JBITYT010000005.1"/>
</dbReference>
<evidence type="ECO:0000313" key="3">
    <source>
        <dbReference type="Proteomes" id="UP001614391"/>
    </source>
</evidence>
<gene>
    <name evidence="2" type="ORF">ACIGW0_14340</name>
</gene>
<evidence type="ECO:0000313" key="2">
    <source>
        <dbReference type="EMBL" id="MFI9120557.1"/>
    </source>
</evidence>
<proteinExistence type="predicted"/>
<feature type="chain" id="PRO_5047306966" description="Secreted protein" evidence="1">
    <location>
        <begin position="22"/>
        <end position="75"/>
    </location>
</feature>
<reference evidence="2 3" key="1">
    <citation type="submission" date="2024-10" db="EMBL/GenBank/DDBJ databases">
        <title>The Natural Products Discovery Center: Release of the First 8490 Sequenced Strains for Exploring Actinobacteria Biosynthetic Diversity.</title>
        <authorList>
            <person name="Kalkreuter E."/>
            <person name="Kautsar S.A."/>
            <person name="Yang D."/>
            <person name="Bader C.D."/>
            <person name="Teijaro C.N."/>
            <person name="Fluegel L."/>
            <person name="Davis C.M."/>
            <person name="Simpson J.R."/>
            <person name="Lauterbach L."/>
            <person name="Steele A.D."/>
            <person name="Gui C."/>
            <person name="Meng S."/>
            <person name="Li G."/>
            <person name="Viehrig K."/>
            <person name="Ye F."/>
            <person name="Su P."/>
            <person name="Kiefer A.F."/>
            <person name="Nichols A."/>
            <person name="Cepeda A.J."/>
            <person name="Yan W."/>
            <person name="Fan B."/>
            <person name="Jiang Y."/>
            <person name="Adhikari A."/>
            <person name="Zheng C.-J."/>
            <person name="Schuster L."/>
            <person name="Cowan T.M."/>
            <person name="Smanski M.J."/>
            <person name="Chevrette M.G."/>
            <person name="De Carvalho L.P.S."/>
            <person name="Shen B."/>
        </authorList>
    </citation>
    <scope>NUCLEOTIDE SEQUENCE [LARGE SCALE GENOMIC DNA]</scope>
    <source>
        <strain evidence="2 3">NPDC053346</strain>
    </source>
</reference>
<name>A0ABW8CSL5_STRBI</name>
<dbReference type="EMBL" id="JBITYT010000005">
    <property type="protein sequence ID" value="MFI9120557.1"/>
    <property type="molecule type" value="Genomic_DNA"/>
</dbReference>
<feature type="signal peptide" evidence="1">
    <location>
        <begin position="1"/>
        <end position="21"/>
    </location>
</feature>
<sequence>MKQKITSFAGAVAVAGGIVLAAVTAATGQASGANHGRPVSAPAPHATVVFGQQLSDADVVTPLGEWGVGRRTPRA</sequence>
<keyword evidence="1" id="KW-0732">Signal</keyword>
<dbReference type="Proteomes" id="UP001614391">
    <property type="component" value="Unassembled WGS sequence"/>
</dbReference>
<evidence type="ECO:0000256" key="1">
    <source>
        <dbReference type="SAM" id="SignalP"/>
    </source>
</evidence>
<keyword evidence="3" id="KW-1185">Reference proteome</keyword>
<protein>
    <recommendedName>
        <fullName evidence="4">Secreted protein</fullName>
    </recommendedName>
</protein>
<evidence type="ECO:0008006" key="4">
    <source>
        <dbReference type="Google" id="ProtNLM"/>
    </source>
</evidence>
<organism evidence="2 3">
    <name type="scientific">Streptomyces bikiniensis</name>
    <dbReference type="NCBI Taxonomy" id="1896"/>
    <lineage>
        <taxon>Bacteria</taxon>
        <taxon>Bacillati</taxon>
        <taxon>Actinomycetota</taxon>
        <taxon>Actinomycetes</taxon>
        <taxon>Kitasatosporales</taxon>
        <taxon>Streptomycetaceae</taxon>
        <taxon>Streptomyces</taxon>
    </lineage>
</organism>
<comment type="caution">
    <text evidence="2">The sequence shown here is derived from an EMBL/GenBank/DDBJ whole genome shotgun (WGS) entry which is preliminary data.</text>
</comment>
<accession>A0ABW8CSL5</accession>